<dbReference type="AlphaFoldDB" id="A0AAN6PR56"/>
<dbReference type="Proteomes" id="UP001305647">
    <property type="component" value="Unassembled WGS sequence"/>
</dbReference>
<sequence>MDDRRETAKFKLQCLEYLDGVLEEICAFEDDVCILDDDHLATLNLRKGEPLDIKEQSIDFGRRFFYPRFTLEQARQKTRDYLAEHEEPNTRYVWRKPCRRGSYVGWFEESPPPYDPEERHPLCFPQQCAEFRLAWFLAATGSEHCDPYNRSPNLGVWEGSEWDYINEVDLVPGYMGNLPHHEPGVWVGTPPRLYSFHVSKAFLIEDLTTDKPHIGGAVVDSTEPNEGGVLRSEVAAAVGLLKHQFSAVNKSSQVKSGSRLDLT</sequence>
<accession>A0AAN6PR56</accession>
<protein>
    <submittedName>
        <fullName evidence="1">Uncharacterized protein</fullName>
    </submittedName>
</protein>
<gene>
    <name evidence="1" type="ORF">N658DRAFT_527921</name>
</gene>
<name>A0AAN6PR56_9PEZI</name>
<proteinExistence type="predicted"/>
<keyword evidence="2" id="KW-1185">Reference proteome</keyword>
<reference evidence="1" key="2">
    <citation type="submission" date="2023-05" db="EMBL/GenBank/DDBJ databases">
        <authorList>
            <consortium name="Lawrence Berkeley National Laboratory"/>
            <person name="Steindorff A."/>
            <person name="Hensen N."/>
            <person name="Bonometti L."/>
            <person name="Westerberg I."/>
            <person name="Brannstrom I.O."/>
            <person name="Guillou S."/>
            <person name="Cros-Aarteil S."/>
            <person name="Calhoun S."/>
            <person name="Haridas S."/>
            <person name="Kuo A."/>
            <person name="Mondo S."/>
            <person name="Pangilinan J."/>
            <person name="Riley R."/>
            <person name="Labutti K."/>
            <person name="Andreopoulos B."/>
            <person name="Lipzen A."/>
            <person name="Chen C."/>
            <person name="Yanf M."/>
            <person name="Daum C."/>
            <person name="Ng V."/>
            <person name="Clum A."/>
            <person name="Ohm R."/>
            <person name="Martin F."/>
            <person name="Silar P."/>
            <person name="Natvig D."/>
            <person name="Lalanne C."/>
            <person name="Gautier V."/>
            <person name="Ament-Velasquez S.L."/>
            <person name="Kruys A."/>
            <person name="Hutchinson M.I."/>
            <person name="Powell A.J."/>
            <person name="Barry K."/>
            <person name="Miller A.N."/>
            <person name="Grigoriev I.V."/>
            <person name="Debuchy R."/>
            <person name="Gladieux P."/>
            <person name="Thoren M.H."/>
            <person name="Johannesson H."/>
        </authorList>
    </citation>
    <scope>NUCLEOTIDE SEQUENCE</scope>
    <source>
        <strain evidence="1">CBS 757.83</strain>
    </source>
</reference>
<reference evidence="1" key="1">
    <citation type="journal article" date="2023" name="Mol. Phylogenet. Evol.">
        <title>Genome-scale phylogeny and comparative genomics of the fungal order Sordariales.</title>
        <authorList>
            <person name="Hensen N."/>
            <person name="Bonometti L."/>
            <person name="Westerberg I."/>
            <person name="Brannstrom I.O."/>
            <person name="Guillou S."/>
            <person name="Cros-Aarteil S."/>
            <person name="Calhoun S."/>
            <person name="Haridas S."/>
            <person name="Kuo A."/>
            <person name="Mondo S."/>
            <person name="Pangilinan J."/>
            <person name="Riley R."/>
            <person name="LaButti K."/>
            <person name="Andreopoulos B."/>
            <person name="Lipzen A."/>
            <person name="Chen C."/>
            <person name="Yan M."/>
            <person name="Daum C."/>
            <person name="Ng V."/>
            <person name="Clum A."/>
            <person name="Steindorff A."/>
            <person name="Ohm R.A."/>
            <person name="Martin F."/>
            <person name="Silar P."/>
            <person name="Natvig D.O."/>
            <person name="Lalanne C."/>
            <person name="Gautier V."/>
            <person name="Ament-Velasquez S.L."/>
            <person name="Kruys A."/>
            <person name="Hutchinson M.I."/>
            <person name="Powell A.J."/>
            <person name="Barry K."/>
            <person name="Miller A.N."/>
            <person name="Grigoriev I.V."/>
            <person name="Debuchy R."/>
            <person name="Gladieux P."/>
            <person name="Hiltunen Thoren M."/>
            <person name="Johannesson H."/>
        </authorList>
    </citation>
    <scope>NUCLEOTIDE SEQUENCE</scope>
    <source>
        <strain evidence="1">CBS 757.83</strain>
    </source>
</reference>
<evidence type="ECO:0000313" key="1">
    <source>
        <dbReference type="EMBL" id="KAK4096198.1"/>
    </source>
</evidence>
<organism evidence="1 2">
    <name type="scientific">Parathielavia hyrcaniae</name>
    <dbReference type="NCBI Taxonomy" id="113614"/>
    <lineage>
        <taxon>Eukaryota</taxon>
        <taxon>Fungi</taxon>
        <taxon>Dikarya</taxon>
        <taxon>Ascomycota</taxon>
        <taxon>Pezizomycotina</taxon>
        <taxon>Sordariomycetes</taxon>
        <taxon>Sordariomycetidae</taxon>
        <taxon>Sordariales</taxon>
        <taxon>Chaetomiaceae</taxon>
        <taxon>Parathielavia</taxon>
    </lineage>
</organism>
<evidence type="ECO:0000313" key="2">
    <source>
        <dbReference type="Proteomes" id="UP001305647"/>
    </source>
</evidence>
<dbReference type="EMBL" id="MU863731">
    <property type="protein sequence ID" value="KAK4096198.1"/>
    <property type="molecule type" value="Genomic_DNA"/>
</dbReference>
<comment type="caution">
    <text evidence="1">The sequence shown here is derived from an EMBL/GenBank/DDBJ whole genome shotgun (WGS) entry which is preliminary data.</text>
</comment>